<feature type="transmembrane region" description="Helical" evidence="6">
    <location>
        <begin position="193"/>
        <end position="224"/>
    </location>
</feature>
<dbReference type="Pfam" id="PF03176">
    <property type="entry name" value="MMPL"/>
    <property type="match status" value="2"/>
</dbReference>
<evidence type="ECO:0000256" key="4">
    <source>
        <dbReference type="ARBA" id="ARBA00022989"/>
    </source>
</evidence>
<reference evidence="10" key="1">
    <citation type="submission" date="2014-09" db="EMBL/GenBank/DDBJ databases">
        <authorList>
            <person name="Gomez-Valero L."/>
        </authorList>
    </citation>
    <scope>NUCLEOTIDE SEQUENCE [LARGE SCALE GENOMIC DNA]</scope>
    <source>
        <strain evidence="10">ATCC33218</strain>
    </source>
</reference>
<dbReference type="HOGENOM" id="CLU_005108_5_2_6"/>
<gene>
    <name evidence="8" type="ORF">LMI_1383</name>
    <name evidence="9" type="ORF">SAMN02982997_00270</name>
</gene>
<evidence type="ECO:0000313" key="10">
    <source>
        <dbReference type="Proteomes" id="UP000032414"/>
    </source>
</evidence>
<feature type="transmembrane region" description="Helical" evidence="6">
    <location>
        <begin position="553"/>
        <end position="573"/>
    </location>
</feature>
<dbReference type="STRING" id="451.B6N58_08630"/>
<accession>A0A098GFC5</accession>
<evidence type="ECO:0000256" key="1">
    <source>
        <dbReference type="ARBA" id="ARBA00004651"/>
    </source>
</evidence>
<evidence type="ECO:0000313" key="9">
    <source>
        <dbReference type="EMBL" id="SCX85588.1"/>
    </source>
</evidence>
<feature type="transmembrane region" description="Helical" evidence="6">
    <location>
        <begin position="697"/>
        <end position="722"/>
    </location>
</feature>
<dbReference type="PANTHER" id="PTHR33406">
    <property type="entry name" value="MEMBRANE PROTEIN MJ1562-RELATED"/>
    <property type="match status" value="1"/>
</dbReference>
<keyword evidence="11" id="KW-1185">Reference proteome</keyword>
<feature type="transmembrane region" description="Helical" evidence="6">
    <location>
        <begin position="281"/>
        <end position="301"/>
    </location>
</feature>
<dbReference type="PATRIC" id="fig|451.8.peg.1611"/>
<dbReference type="AlphaFoldDB" id="A0A098GFC5"/>
<feature type="transmembrane region" description="Helical" evidence="6">
    <location>
        <begin position="367"/>
        <end position="385"/>
    </location>
</feature>
<keyword evidence="2" id="KW-1003">Cell membrane</keyword>
<reference evidence="8" key="2">
    <citation type="submission" date="2014-09" db="EMBL/GenBank/DDBJ databases">
        <authorList>
            <person name="GOMEZ-VALERO Laura"/>
        </authorList>
    </citation>
    <scope>NUCLEOTIDE SEQUENCE</scope>
    <source>
        <strain evidence="8">ATCC33218</strain>
    </source>
</reference>
<feature type="transmembrane region" description="Helical" evidence="6">
    <location>
        <begin position="580"/>
        <end position="600"/>
    </location>
</feature>
<comment type="subcellular location">
    <subcellularLocation>
        <location evidence="1">Cell membrane</location>
        <topology evidence="1">Multi-pass membrane protein</topology>
    </subcellularLocation>
</comment>
<dbReference type="SUPFAM" id="SSF82866">
    <property type="entry name" value="Multidrug efflux transporter AcrB transmembrane domain"/>
    <property type="match status" value="2"/>
</dbReference>
<name>A0A098GFC5_LEGMI</name>
<dbReference type="PANTHER" id="PTHR33406:SF13">
    <property type="entry name" value="MEMBRANE PROTEIN YDFJ"/>
    <property type="match status" value="1"/>
</dbReference>
<dbReference type="InterPro" id="IPR000731">
    <property type="entry name" value="SSD"/>
</dbReference>
<evidence type="ECO:0000256" key="2">
    <source>
        <dbReference type="ARBA" id="ARBA00022475"/>
    </source>
</evidence>
<dbReference type="Proteomes" id="UP000182998">
    <property type="component" value="Unassembled WGS sequence"/>
</dbReference>
<feature type="transmembrane region" description="Helical" evidence="6">
    <location>
        <begin position="620"/>
        <end position="642"/>
    </location>
</feature>
<keyword evidence="3 6" id="KW-0812">Transmembrane</keyword>
<dbReference type="Gene3D" id="1.20.1640.10">
    <property type="entry name" value="Multidrug efflux transporter AcrB transmembrane domain"/>
    <property type="match status" value="2"/>
</dbReference>
<keyword evidence="4 6" id="KW-1133">Transmembrane helix</keyword>
<dbReference type="EMBL" id="FMVN01000001">
    <property type="protein sequence ID" value="SCX85588.1"/>
    <property type="molecule type" value="Genomic_DNA"/>
</dbReference>
<keyword evidence="5 6" id="KW-0472">Membrane</keyword>
<evidence type="ECO:0000313" key="11">
    <source>
        <dbReference type="Proteomes" id="UP000182998"/>
    </source>
</evidence>
<feature type="transmembrane region" description="Helical" evidence="6">
    <location>
        <begin position="230"/>
        <end position="254"/>
    </location>
</feature>
<feature type="domain" description="SSD" evidence="7">
    <location>
        <begin position="213"/>
        <end position="332"/>
    </location>
</feature>
<dbReference type="InterPro" id="IPR004869">
    <property type="entry name" value="MMPL_dom"/>
</dbReference>
<dbReference type="OrthoDB" id="7051771at2"/>
<dbReference type="PROSITE" id="PS50156">
    <property type="entry name" value="SSD"/>
    <property type="match status" value="1"/>
</dbReference>
<proteinExistence type="predicted"/>
<evidence type="ECO:0000313" key="8">
    <source>
        <dbReference type="EMBL" id="CEG60690.1"/>
    </source>
</evidence>
<dbReference type="GO" id="GO:0005886">
    <property type="term" value="C:plasma membrane"/>
    <property type="evidence" value="ECO:0007669"/>
    <property type="project" value="UniProtKB-SubCell"/>
</dbReference>
<evidence type="ECO:0000259" key="7">
    <source>
        <dbReference type="PROSITE" id="PS50156"/>
    </source>
</evidence>
<evidence type="ECO:0000256" key="3">
    <source>
        <dbReference type="ARBA" id="ARBA00022692"/>
    </source>
</evidence>
<feature type="transmembrane region" description="Helical" evidence="6">
    <location>
        <begin position="16"/>
        <end position="35"/>
    </location>
</feature>
<organism evidence="8 10">
    <name type="scientific">Legionella micdadei</name>
    <name type="common">Tatlockia micdadei</name>
    <dbReference type="NCBI Taxonomy" id="451"/>
    <lineage>
        <taxon>Bacteria</taxon>
        <taxon>Pseudomonadati</taxon>
        <taxon>Pseudomonadota</taxon>
        <taxon>Gammaproteobacteria</taxon>
        <taxon>Legionellales</taxon>
        <taxon>Legionellaceae</taxon>
        <taxon>Legionella</taxon>
    </lineage>
</organism>
<sequence length="740" mass="83756">MEVSAFYRLGKLIYHFRWPIIGLWILLSVTCLPFMTHITEPFKITGFFSEKSKSEQVKRYLNKELNYNNYNKLFIIYTSKNLLATSVNYTNKVKKSLSGIKNFPLKTIIIYPNENKKQISKDKHTSYVVVIIKSQNQVSDKLLNDLKSLIKTPKNMTIQIGGEPIFIDDVNKQTQTDLYKADFIATPISLITLILVFGTLISALLPIILGGGSALVILTVLYLFGHFFSLSVFTLNIALLLGLCLSLDYALFVISRFRDELKNRLTVVEAVAVTQATAGKAILFSGFAVFASLSALLLFPINILFSIAIGGLTAVFIAVLMAIILLPAILSVLGQRIDLLSIRLFKKSRVSFNFWHWLAEKVVHRPILYFFSILGFLLLLGYPFISAKFGVSDFHIFPNQSEHRVFFNNYENKFDINELTPILVLLQAEHNRILSKNNIKKIYDLAHQLEDDDLIKKVISVVNTDSSLTQYQYYSLYNFHKGLISQGVKKLLETTTRHYLTVMTIISRYSADSPQTRSLINKLQSMPIKKGINKQLTGTPVSNIDLLNCISQILPYAILWIMVSSYVILLILLRSVILPLKAILMNILSLCACYGALVMVFQEGYLHSLLNFEPQGFLDISLLVIIFCALFGFSMDYEVFLLTRIKESYELYGDNKASIIFGIEKSSKIITSAAIIVMCICFSFLVADILIVKAFGLGIAVAIFVDAFLIRTFLVPATMILLKQFNWYLPKWVDKILPTL</sequence>
<dbReference type="KEGG" id="tmc:LMI_1383"/>
<feature type="transmembrane region" description="Helical" evidence="6">
    <location>
        <begin position="669"/>
        <end position="691"/>
    </location>
</feature>
<dbReference type="Proteomes" id="UP000032414">
    <property type="component" value="Chromosome I"/>
</dbReference>
<protein>
    <submittedName>
        <fullName evidence="9">Drug exporter of the RND superfamily</fullName>
    </submittedName>
    <submittedName>
        <fullName evidence="8">MmpL family transporter</fullName>
    </submittedName>
</protein>
<dbReference type="EMBL" id="LN614830">
    <property type="protein sequence ID" value="CEG60690.1"/>
    <property type="molecule type" value="Genomic_DNA"/>
</dbReference>
<dbReference type="RefSeq" id="WP_045099061.1">
    <property type="nucleotide sequence ID" value="NZ_CP020614.1"/>
</dbReference>
<dbReference type="InterPro" id="IPR050545">
    <property type="entry name" value="Mycobact_MmpL"/>
</dbReference>
<evidence type="ECO:0000256" key="6">
    <source>
        <dbReference type="SAM" id="Phobius"/>
    </source>
</evidence>
<feature type="transmembrane region" description="Helical" evidence="6">
    <location>
        <begin position="307"/>
        <end position="333"/>
    </location>
</feature>
<evidence type="ECO:0000256" key="5">
    <source>
        <dbReference type="ARBA" id="ARBA00023136"/>
    </source>
</evidence>
<reference evidence="9 11" key="3">
    <citation type="submission" date="2016-10" db="EMBL/GenBank/DDBJ databases">
        <authorList>
            <person name="Varghese N."/>
            <person name="Submissions S."/>
        </authorList>
    </citation>
    <scope>NUCLEOTIDE SEQUENCE [LARGE SCALE GENOMIC DNA]</scope>
    <source>
        <strain evidence="9 11">ATCC 33218</strain>
    </source>
</reference>